<organism evidence="1">
    <name type="scientific">marine metagenome</name>
    <dbReference type="NCBI Taxonomy" id="408172"/>
    <lineage>
        <taxon>unclassified sequences</taxon>
        <taxon>metagenomes</taxon>
        <taxon>ecological metagenomes</taxon>
    </lineage>
</organism>
<evidence type="ECO:0000313" key="1">
    <source>
        <dbReference type="EMBL" id="SVC01852.1"/>
    </source>
</evidence>
<sequence>MKKLLGILVLGLLWCNLSLADIHSRFGELTEIRDERMRGKDNQWVRPHPGPFVWNQIEKSQGNFSWDKSDQYVVYAQEHNQTILATIWPYANWEQKSCKRKKGRSPFGKRFAKYLSKPCSMENYKTFLLALVDRYDGDGNNDMPNLTKPIIYWEIMNEPEFKMFFKGKEDEFVEIFNFSSKIIKSKQKNSVIVMAGAAGMFPENKKFWKSALPKIKDYFDIANIHHISTPEGKCDKEFWVDEFSALLKSTNIDKPIWVTEAMIGKCKVLTSYIYAFVNGAEVIIDVGVNAPGMKMSKKSKAKLDKLIS</sequence>
<dbReference type="AlphaFoldDB" id="A0A382IRJ8"/>
<name>A0A382IRJ8_9ZZZZ</name>
<evidence type="ECO:0008006" key="2">
    <source>
        <dbReference type="Google" id="ProtNLM"/>
    </source>
</evidence>
<reference evidence="1" key="1">
    <citation type="submission" date="2018-05" db="EMBL/GenBank/DDBJ databases">
        <authorList>
            <person name="Lanie J.A."/>
            <person name="Ng W.-L."/>
            <person name="Kazmierczak K.M."/>
            <person name="Andrzejewski T.M."/>
            <person name="Davidsen T.M."/>
            <person name="Wayne K.J."/>
            <person name="Tettelin H."/>
            <person name="Glass J.I."/>
            <person name="Rusch D."/>
            <person name="Podicherti R."/>
            <person name="Tsui H.-C.T."/>
            <person name="Winkler M.E."/>
        </authorList>
    </citation>
    <scope>NUCLEOTIDE SEQUENCE</scope>
</reference>
<feature type="non-terminal residue" evidence="1">
    <location>
        <position position="308"/>
    </location>
</feature>
<protein>
    <recommendedName>
        <fullName evidence="2">Asl1-like glycosyl hydrolase catalytic domain-containing protein</fullName>
    </recommendedName>
</protein>
<dbReference type="EMBL" id="UINC01068892">
    <property type="protein sequence ID" value="SVC01852.1"/>
    <property type="molecule type" value="Genomic_DNA"/>
</dbReference>
<dbReference type="SUPFAM" id="SSF51445">
    <property type="entry name" value="(Trans)glycosidases"/>
    <property type="match status" value="1"/>
</dbReference>
<dbReference type="InterPro" id="IPR017853">
    <property type="entry name" value="GH"/>
</dbReference>
<gene>
    <name evidence="1" type="ORF">METZ01_LOCUS254706</name>
</gene>
<accession>A0A382IRJ8</accession>
<proteinExistence type="predicted"/>
<dbReference type="Gene3D" id="3.20.20.80">
    <property type="entry name" value="Glycosidases"/>
    <property type="match status" value="1"/>
</dbReference>